<evidence type="ECO:0000256" key="9">
    <source>
        <dbReference type="PIRSR" id="PIRSR602401-1"/>
    </source>
</evidence>
<dbReference type="AlphaFoldDB" id="A0A9P7VL71"/>
<evidence type="ECO:0000256" key="2">
    <source>
        <dbReference type="ARBA" id="ARBA00005179"/>
    </source>
</evidence>
<comment type="caution">
    <text evidence="11">The sequence shown here is derived from an EMBL/GenBank/DDBJ whole genome shotgun (WGS) entry which is preliminary data.</text>
</comment>
<feature type="binding site" description="axial binding residue" evidence="9">
    <location>
        <position position="255"/>
    </location>
    <ligand>
        <name>heme</name>
        <dbReference type="ChEBI" id="CHEBI:30413"/>
    </ligand>
    <ligandPart>
        <name>Fe</name>
        <dbReference type="ChEBI" id="CHEBI:18248"/>
    </ligandPart>
</feature>
<evidence type="ECO:0000313" key="11">
    <source>
        <dbReference type="EMBL" id="KAG7442667.1"/>
    </source>
</evidence>
<dbReference type="InterPro" id="IPR002401">
    <property type="entry name" value="Cyt_P450_E_grp-I"/>
</dbReference>
<dbReference type="EMBL" id="MU250549">
    <property type="protein sequence ID" value="KAG7442667.1"/>
    <property type="molecule type" value="Genomic_DNA"/>
</dbReference>
<dbReference type="SUPFAM" id="SSF48264">
    <property type="entry name" value="Cytochrome P450"/>
    <property type="match status" value="1"/>
</dbReference>
<evidence type="ECO:0000256" key="1">
    <source>
        <dbReference type="ARBA" id="ARBA00001971"/>
    </source>
</evidence>
<name>A0A9P7VL71_9AGAR</name>
<reference evidence="11" key="1">
    <citation type="submission" date="2020-11" db="EMBL/GenBank/DDBJ databases">
        <title>Adaptations for nitrogen fixation in a non-lichenized fungal sporocarp promotes dispersal by wood-feeding termites.</title>
        <authorList>
            <consortium name="DOE Joint Genome Institute"/>
            <person name="Koch R.A."/>
            <person name="Yoon G."/>
            <person name="Arayal U."/>
            <person name="Lail K."/>
            <person name="Amirebrahimi M."/>
            <person name="Labutti K."/>
            <person name="Lipzen A."/>
            <person name="Riley R."/>
            <person name="Barry K."/>
            <person name="Henrissat B."/>
            <person name="Grigoriev I.V."/>
            <person name="Herr J.R."/>
            <person name="Aime M.C."/>
        </authorList>
    </citation>
    <scope>NUCLEOTIDE SEQUENCE</scope>
    <source>
        <strain evidence="11">MCA 3950</strain>
    </source>
</reference>
<proteinExistence type="inferred from homology"/>
<evidence type="ECO:0000256" key="6">
    <source>
        <dbReference type="ARBA" id="ARBA00023002"/>
    </source>
</evidence>
<dbReference type="OrthoDB" id="2789670at2759"/>
<dbReference type="PRINTS" id="PR00463">
    <property type="entry name" value="EP450I"/>
</dbReference>
<evidence type="ECO:0000256" key="8">
    <source>
        <dbReference type="ARBA" id="ARBA00023033"/>
    </source>
</evidence>
<comment type="cofactor">
    <cofactor evidence="1 9">
        <name>heme</name>
        <dbReference type="ChEBI" id="CHEBI:30413"/>
    </cofactor>
</comment>
<comment type="similarity">
    <text evidence="3 10">Belongs to the cytochrome P450 family.</text>
</comment>
<dbReference type="GO" id="GO:0016705">
    <property type="term" value="F:oxidoreductase activity, acting on paired donors, with incorporation or reduction of molecular oxygen"/>
    <property type="evidence" value="ECO:0007669"/>
    <property type="project" value="InterPro"/>
</dbReference>
<gene>
    <name evidence="11" type="ORF">BT62DRAFT_935694</name>
</gene>
<organism evidence="11 12">
    <name type="scientific">Guyanagaster necrorhizus</name>
    <dbReference type="NCBI Taxonomy" id="856835"/>
    <lineage>
        <taxon>Eukaryota</taxon>
        <taxon>Fungi</taxon>
        <taxon>Dikarya</taxon>
        <taxon>Basidiomycota</taxon>
        <taxon>Agaricomycotina</taxon>
        <taxon>Agaricomycetes</taxon>
        <taxon>Agaricomycetidae</taxon>
        <taxon>Agaricales</taxon>
        <taxon>Marasmiineae</taxon>
        <taxon>Physalacriaceae</taxon>
        <taxon>Guyanagaster</taxon>
    </lineage>
</organism>
<sequence length="328" mass="36231">MAGLAAAGNAGSFLVDSFPVLQYLPSWFPGADFKRKAADWNLSVKAMPHVTMKFVHDSMDSDTLSHSIAYKYMEEKSVRSPEKEEILRNVLATLYAAGSDTTVSALSSFLLAMTQNPDIQRKAQEAIDDVIECHRLPEFSDYKSIPYINAILKEVLRWRAVTPLAVPHSVSRDDEHRGYHIPKGSIVVGNAWCVSVVLLPSRLAFSLPIRAMLNDISVYGENPDVFNPDRFLKDGNINPDIPHPQEAFGFGRRICPGQEVAEASIWMNIASILAVFDVTKAVDDNGHVVEPSGEFTSGMLCHPVPFECDIRPRTMHAVSLIQSGIHGL</sequence>
<dbReference type="Proteomes" id="UP000812287">
    <property type="component" value="Unassembled WGS sequence"/>
</dbReference>
<dbReference type="Gene3D" id="1.10.630.10">
    <property type="entry name" value="Cytochrome P450"/>
    <property type="match status" value="1"/>
</dbReference>
<protein>
    <submittedName>
        <fullName evidence="11">Cytochrome P450</fullName>
    </submittedName>
</protein>
<keyword evidence="8 10" id="KW-0503">Monooxygenase</keyword>
<dbReference type="GO" id="GO:0020037">
    <property type="term" value="F:heme binding"/>
    <property type="evidence" value="ECO:0007669"/>
    <property type="project" value="InterPro"/>
</dbReference>
<keyword evidence="6 10" id="KW-0560">Oxidoreductase</keyword>
<keyword evidence="4 9" id="KW-0349">Heme</keyword>
<evidence type="ECO:0000256" key="3">
    <source>
        <dbReference type="ARBA" id="ARBA00010617"/>
    </source>
</evidence>
<keyword evidence="7 9" id="KW-0408">Iron</keyword>
<dbReference type="Pfam" id="PF00067">
    <property type="entry name" value="p450"/>
    <property type="match status" value="2"/>
</dbReference>
<evidence type="ECO:0000313" key="12">
    <source>
        <dbReference type="Proteomes" id="UP000812287"/>
    </source>
</evidence>
<evidence type="ECO:0000256" key="4">
    <source>
        <dbReference type="ARBA" id="ARBA00022617"/>
    </source>
</evidence>
<dbReference type="GeneID" id="66109295"/>
<dbReference type="RefSeq" id="XP_043036167.1">
    <property type="nucleotide sequence ID" value="XM_043186998.1"/>
</dbReference>
<dbReference type="InterPro" id="IPR017972">
    <property type="entry name" value="Cyt_P450_CS"/>
</dbReference>
<dbReference type="InterPro" id="IPR036396">
    <property type="entry name" value="Cyt_P450_sf"/>
</dbReference>
<keyword evidence="12" id="KW-1185">Reference proteome</keyword>
<evidence type="ECO:0000256" key="5">
    <source>
        <dbReference type="ARBA" id="ARBA00022723"/>
    </source>
</evidence>
<evidence type="ECO:0000256" key="7">
    <source>
        <dbReference type="ARBA" id="ARBA00023004"/>
    </source>
</evidence>
<keyword evidence="5 9" id="KW-0479">Metal-binding</keyword>
<evidence type="ECO:0000256" key="10">
    <source>
        <dbReference type="RuleBase" id="RU000461"/>
    </source>
</evidence>
<dbReference type="PANTHER" id="PTHR46300:SF7">
    <property type="entry name" value="P450, PUTATIVE (EUROFUNG)-RELATED"/>
    <property type="match status" value="1"/>
</dbReference>
<dbReference type="GO" id="GO:0005506">
    <property type="term" value="F:iron ion binding"/>
    <property type="evidence" value="ECO:0007669"/>
    <property type="project" value="InterPro"/>
</dbReference>
<dbReference type="GO" id="GO:0004497">
    <property type="term" value="F:monooxygenase activity"/>
    <property type="evidence" value="ECO:0007669"/>
    <property type="project" value="UniProtKB-KW"/>
</dbReference>
<comment type="pathway">
    <text evidence="2">Secondary metabolite biosynthesis.</text>
</comment>
<dbReference type="InterPro" id="IPR001128">
    <property type="entry name" value="Cyt_P450"/>
</dbReference>
<accession>A0A9P7VL71</accession>
<dbReference type="PANTHER" id="PTHR46300">
    <property type="entry name" value="P450, PUTATIVE (EUROFUNG)-RELATED-RELATED"/>
    <property type="match status" value="1"/>
</dbReference>
<dbReference type="PROSITE" id="PS00086">
    <property type="entry name" value="CYTOCHROME_P450"/>
    <property type="match status" value="1"/>
</dbReference>
<dbReference type="InterPro" id="IPR050364">
    <property type="entry name" value="Cytochrome_P450_fung"/>
</dbReference>
<dbReference type="PRINTS" id="PR00385">
    <property type="entry name" value="P450"/>
</dbReference>